<gene>
    <name evidence="3" type="ORF">DPM19_32490</name>
</gene>
<keyword evidence="2" id="KW-0472">Membrane</keyword>
<evidence type="ECO:0000256" key="2">
    <source>
        <dbReference type="ARBA" id="ARBA00023136"/>
    </source>
</evidence>
<dbReference type="OrthoDB" id="4327963at2"/>
<proteinExistence type="predicted"/>
<keyword evidence="4" id="KW-1185">Reference proteome</keyword>
<evidence type="ECO:0000313" key="3">
    <source>
        <dbReference type="EMBL" id="RAY11071.1"/>
    </source>
</evidence>
<reference evidence="3 4" key="1">
    <citation type="submission" date="2018-06" db="EMBL/GenBank/DDBJ databases">
        <title>Actinomadura craniellae sp. nov. isolated from marine sponge Craniella sp.</title>
        <authorList>
            <person name="Li L."/>
            <person name="Xu Q.H."/>
            <person name="Lin H.W."/>
            <person name="Lu Y.H."/>
        </authorList>
    </citation>
    <scope>NUCLEOTIDE SEQUENCE [LARGE SCALE GENOMIC DNA]</scope>
    <source>
        <strain evidence="3 4">LHW63021</strain>
    </source>
</reference>
<dbReference type="SUPFAM" id="SSF54427">
    <property type="entry name" value="NTF2-like"/>
    <property type="match status" value="1"/>
</dbReference>
<dbReference type="Proteomes" id="UP000251891">
    <property type="component" value="Unassembled WGS sequence"/>
</dbReference>
<sequence length="173" mass="18805">MSRTSDPLLVTATVLVIVAALWAAWAGWSWYSAAHDDSLRYSQLRDEVLRSGGQAVQNLNTLDYRDLDRGLRLWQDSSTSELYEQIVQGREKFEEDVTKAKTITTARILEGAVTELDDHAGKASVIMAVQITVTLPGEAPATKQTRLMGELTRTASGWKLNALGQAPAGSAGS</sequence>
<dbReference type="AlphaFoldDB" id="A0A365GW81"/>
<protein>
    <recommendedName>
        <fullName evidence="5">SnoaL-like domain-containing protein</fullName>
    </recommendedName>
</protein>
<dbReference type="PANTHER" id="PTHR37042">
    <property type="entry name" value="OUTER MEMBRANE PROTEIN RV1973"/>
    <property type="match status" value="1"/>
</dbReference>
<dbReference type="PANTHER" id="PTHR37042:SF4">
    <property type="entry name" value="OUTER MEMBRANE PROTEIN RV1973"/>
    <property type="match status" value="1"/>
</dbReference>
<dbReference type="InterPro" id="IPR032710">
    <property type="entry name" value="NTF2-like_dom_sf"/>
</dbReference>
<accession>A0A365GW81</accession>
<evidence type="ECO:0000313" key="4">
    <source>
        <dbReference type="Proteomes" id="UP000251891"/>
    </source>
</evidence>
<comment type="caution">
    <text evidence="3">The sequence shown here is derived from an EMBL/GenBank/DDBJ whole genome shotgun (WGS) entry which is preliminary data.</text>
</comment>
<name>A0A365GW81_9ACTN</name>
<organism evidence="3 4">
    <name type="scientific">Actinomadura craniellae</name>
    <dbReference type="NCBI Taxonomy" id="2231787"/>
    <lineage>
        <taxon>Bacteria</taxon>
        <taxon>Bacillati</taxon>
        <taxon>Actinomycetota</taxon>
        <taxon>Actinomycetes</taxon>
        <taxon>Streptosporangiales</taxon>
        <taxon>Thermomonosporaceae</taxon>
        <taxon>Actinomadura</taxon>
    </lineage>
</organism>
<evidence type="ECO:0000256" key="1">
    <source>
        <dbReference type="ARBA" id="ARBA00004370"/>
    </source>
</evidence>
<comment type="subcellular location">
    <subcellularLocation>
        <location evidence="1">Membrane</location>
    </subcellularLocation>
</comment>
<dbReference type="GO" id="GO:0016020">
    <property type="term" value="C:membrane"/>
    <property type="evidence" value="ECO:0007669"/>
    <property type="project" value="UniProtKB-SubCell"/>
</dbReference>
<evidence type="ECO:0008006" key="5">
    <source>
        <dbReference type="Google" id="ProtNLM"/>
    </source>
</evidence>
<dbReference type="EMBL" id="QLYX01000022">
    <property type="protein sequence ID" value="RAY11071.1"/>
    <property type="molecule type" value="Genomic_DNA"/>
</dbReference>